<proteinExistence type="predicted"/>
<dbReference type="eggNOG" id="ENOG502SC52">
    <property type="taxonomic scope" value="Eukaryota"/>
</dbReference>
<keyword evidence="3" id="KW-1185">Reference proteome</keyword>
<dbReference type="AlphaFoldDB" id="M1V9U9"/>
<feature type="region of interest" description="Disordered" evidence="1">
    <location>
        <begin position="144"/>
        <end position="168"/>
    </location>
</feature>
<dbReference type="RefSeq" id="XP_005535053.1">
    <property type="nucleotide sequence ID" value="XM_005534996.1"/>
</dbReference>
<feature type="compositionally biased region" description="Polar residues" evidence="1">
    <location>
        <begin position="157"/>
        <end position="168"/>
    </location>
</feature>
<dbReference type="Gramene" id="CMA054CT">
    <property type="protein sequence ID" value="CMA054CT"/>
    <property type="gene ID" value="CMA054C"/>
</dbReference>
<organism evidence="2 3">
    <name type="scientific">Cyanidioschyzon merolae (strain NIES-3377 / 10D)</name>
    <name type="common">Unicellular red alga</name>
    <dbReference type="NCBI Taxonomy" id="280699"/>
    <lineage>
        <taxon>Eukaryota</taxon>
        <taxon>Rhodophyta</taxon>
        <taxon>Bangiophyceae</taxon>
        <taxon>Cyanidiales</taxon>
        <taxon>Cyanidiaceae</taxon>
        <taxon>Cyanidioschyzon</taxon>
    </lineage>
</organism>
<accession>M1V9U9</accession>
<reference evidence="2 3" key="1">
    <citation type="journal article" date="2004" name="Nature">
        <title>Genome sequence of the ultrasmall unicellular red alga Cyanidioschyzon merolae 10D.</title>
        <authorList>
            <person name="Matsuzaki M."/>
            <person name="Misumi O."/>
            <person name="Shin-i T."/>
            <person name="Maruyama S."/>
            <person name="Takahara M."/>
            <person name="Miyagishima S."/>
            <person name="Mori T."/>
            <person name="Nishida K."/>
            <person name="Yagisawa F."/>
            <person name="Nishida K."/>
            <person name="Yoshida Y."/>
            <person name="Nishimura Y."/>
            <person name="Nakao S."/>
            <person name="Kobayashi T."/>
            <person name="Momoyama Y."/>
            <person name="Higashiyama T."/>
            <person name="Minoda A."/>
            <person name="Sano M."/>
            <person name="Nomoto H."/>
            <person name="Oishi K."/>
            <person name="Hayashi H."/>
            <person name="Ohta F."/>
            <person name="Nishizaka S."/>
            <person name="Haga S."/>
            <person name="Miura S."/>
            <person name="Morishita T."/>
            <person name="Kabeya Y."/>
            <person name="Terasawa K."/>
            <person name="Suzuki Y."/>
            <person name="Ishii Y."/>
            <person name="Asakawa S."/>
            <person name="Takano H."/>
            <person name="Ohta N."/>
            <person name="Kuroiwa H."/>
            <person name="Tanaka K."/>
            <person name="Shimizu N."/>
            <person name="Sugano S."/>
            <person name="Sato N."/>
            <person name="Nozaki H."/>
            <person name="Ogasawara N."/>
            <person name="Kohara Y."/>
            <person name="Kuroiwa T."/>
        </authorList>
    </citation>
    <scope>NUCLEOTIDE SEQUENCE [LARGE SCALE GENOMIC DNA]</scope>
    <source>
        <strain evidence="2 3">10D</strain>
    </source>
</reference>
<dbReference type="OMA" id="VIEGSWR"/>
<evidence type="ECO:0000313" key="2">
    <source>
        <dbReference type="EMBL" id="BAM78767.1"/>
    </source>
</evidence>
<dbReference type="HOGENOM" id="CLU_895338_0_0_1"/>
<protein>
    <submittedName>
        <fullName evidence="2">Uncharacterized protein</fullName>
    </submittedName>
</protein>
<dbReference type="KEGG" id="cme:CYME_CMA054C"/>
<gene>
    <name evidence="2" type="ORF">CYME_CMA054C</name>
</gene>
<dbReference type="EMBL" id="AP006483">
    <property type="protein sequence ID" value="BAM78767.1"/>
    <property type="molecule type" value="Genomic_DNA"/>
</dbReference>
<feature type="compositionally biased region" description="Polar residues" evidence="1">
    <location>
        <begin position="300"/>
        <end position="311"/>
    </location>
</feature>
<feature type="region of interest" description="Disordered" evidence="1">
    <location>
        <begin position="260"/>
        <end position="311"/>
    </location>
</feature>
<dbReference type="GeneID" id="16992190"/>
<dbReference type="OrthoDB" id="15710at2759"/>
<dbReference type="Proteomes" id="UP000007014">
    <property type="component" value="Chromosome 1"/>
</dbReference>
<reference evidence="2 3" key="2">
    <citation type="journal article" date="2007" name="BMC Biol.">
        <title>A 100%-complete sequence reveals unusually simple genomic features in the hot-spring red alga Cyanidioschyzon merolae.</title>
        <authorList>
            <person name="Nozaki H."/>
            <person name="Takano H."/>
            <person name="Misumi O."/>
            <person name="Terasawa K."/>
            <person name="Matsuzaki M."/>
            <person name="Maruyama S."/>
            <person name="Nishida K."/>
            <person name="Yagisawa F."/>
            <person name="Yoshida Y."/>
            <person name="Fujiwara T."/>
            <person name="Takio S."/>
            <person name="Tamura K."/>
            <person name="Chung S.J."/>
            <person name="Nakamura S."/>
            <person name="Kuroiwa H."/>
            <person name="Tanaka K."/>
            <person name="Sato N."/>
            <person name="Kuroiwa T."/>
        </authorList>
    </citation>
    <scope>NUCLEOTIDE SEQUENCE [LARGE SCALE GENOMIC DNA]</scope>
    <source>
        <strain evidence="2 3">10D</strain>
    </source>
</reference>
<evidence type="ECO:0000256" key="1">
    <source>
        <dbReference type="SAM" id="MobiDB-lite"/>
    </source>
</evidence>
<sequence length="311" mass="33689">MAPAPLLIPAVLGKADATFKLLGGSSIVFNVIKSYIFGKPLRCIEYPDGDLATIKLYSMTVTSLRQRIAQAQPPPFPTVVLRGDDIKQISVFYAPIFTEPVRTNADVRALPDASWLFWSLVSPQEAVIPRRGVKLESAPPLIPRSSQVPGRVKSAAPETSGSSVTTPRTEAEMQDLAIQLVHILYSVGGGSALSSAEYDRLVDLAADGDKALLALARNFKEDRTSFAYHAKRLVQRRLGNQHGTLGASAAELADQMAQDLHDRQRARTVPQAPASPEANSKAKEQPVSVKQPEHGRRGESVSSTLSYAIER</sequence>
<evidence type="ECO:0000313" key="3">
    <source>
        <dbReference type="Proteomes" id="UP000007014"/>
    </source>
</evidence>
<name>M1V9U9_CYAM1</name>